<dbReference type="STRING" id="29559.NPL3_01085"/>
<dbReference type="Proteomes" id="UP000294882">
    <property type="component" value="Unassembled WGS sequence"/>
</dbReference>
<reference evidence="1 2" key="1">
    <citation type="submission" date="2019-03" db="EMBL/GenBank/DDBJ databases">
        <title>Genomic Encyclopedia of Archaeal and Bacterial Type Strains, Phase II (KMG-II): from individual species to whole genera.</title>
        <authorList>
            <person name="Goeker M."/>
        </authorList>
    </citation>
    <scope>NUCLEOTIDE SEQUENCE [LARGE SCALE GENOMIC DNA]</scope>
    <source>
        <strain evidence="1 2">ATCC 25591</strain>
    </source>
</reference>
<proteinExistence type="predicted"/>
<sequence length="324" mass="38488">MESNKDSKNPEKNPLSQADKEFSAFANKARRREILTWVLVPTFSVALISGAGYFSYIKNRSKDDVNISLNKFRKIASEEVKIEDLFLEKTNKEIVDDFNYNVEFHKLHNTQPNAKAFDAHLYIEKYFKYSIQTETKYEKYLNFRFTNIELVPNSPDEIKISYSINWKFNEKANMSDSEKEKQTKKIKRYTVENFKILKRQSQFIDLINEKFDNNLKEKTPAVIAIISKETDPEKKFEYFNSNEFKKAIWDWFLEIANQSNIKPIQYKDYDIAPYHFNENATTFNNIEWNPKKGLNQLTIDFCFYNKTTKLHSKGYRKIITIYGI</sequence>
<organism evidence="1 2">
    <name type="scientific">Metamycoplasma hyosynoviae</name>
    <dbReference type="NCBI Taxonomy" id="29559"/>
    <lineage>
        <taxon>Bacteria</taxon>
        <taxon>Bacillati</taxon>
        <taxon>Mycoplasmatota</taxon>
        <taxon>Mycoplasmoidales</taxon>
        <taxon>Metamycoplasmataceae</taxon>
        <taxon>Metamycoplasma</taxon>
    </lineage>
</organism>
<evidence type="ECO:0000313" key="1">
    <source>
        <dbReference type="EMBL" id="TDU97879.1"/>
    </source>
</evidence>
<dbReference type="OrthoDB" id="396847at2"/>
<comment type="caution">
    <text evidence="1">The sequence shown here is derived from an EMBL/GenBank/DDBJ whole genome shotgun (WGS) entry which is preliminary data.</text>
</comment>
<name>A0A063YLT4_9BACT</name>
<accession>A0A063YLT4</accession>
<dbReference type="AlphaFoldDB" id="A0A063YLT4"/>
<dbReference type="RefSeq" id="WP_036443191.1">
    <property type="nucleotide sequence ID" value="NZ_JAQZEF010000024.1"/>
</dbReference>
<evidence type="ECO:0000313" key="2">
    <source>
        <dbReference type="Proteomes" id="UP000294882"/>
    </source>
</evidence>
<gene>
    <name evidence="1" type="ORF">JN03_0408</name>
</gene>
<dbReference type="EMBL" id="SOCH01000003">
    <property type="protein sequence ID" value="TDU97879.1"/>
    <property type="molecule type" value="Genomic_DNA"/>
</dbReference>
<protein>
    <submittedName>
        <fullName evidence="1">Uncharacterized protein</fullName>
    </submittedName>
</protein>